<evidence type="ECO:0000313" key="10">
    <source>
        <dbReference type="EMBL" id="OHW62841.1"/>
    </source>
</evidence>
<accession>A0A1S1V8A0</accession>
<proteinExistence type="inferred from homology"/>
<keyword evidence="5 7" id="KW-0067">ATP-binding</keyword>
<keyword evidence="1 7" id="KW-0963">Cytoplasm</keyword>
<dbReference type="GO" id="GO:0005829">
    <property type="term" value="C:cytosol"/>
    <property type="evidence" value="ECO:0007669"/>
    <property type="project" value="TreeGrafter"/>
</dbReference>
<dbReference type="PROSITE" id="PS50862">
    <property type="entry name" value="AA_TRNA_LIGASE_II"/>
    <property type="match status" value="1"/>
</dbReference>
<dbReference type="NCBIfam" id="TIGR00669">
    <property type="entry name" value="asnA"/>
    <property type="match status" value="1"/>
</dbReference>
<comment type="similarity">
    <text evidence="7">Belongs to the class-II aminoacyl-tRNA synthetase family. AsnA subfamily.</text>
</comment>
<comment type="caution">
    <text evidence="10">The sequence shown here is derived from an EMBL/GenBank/DDBJ whole genome shotgun (WGS) entry which is preliminary data.</text>
</comment>
<comment type="catalytic activity">
    <reaction evidence="7">
        <text>L-aspartate + NH4(+) + ATP = L-asparagine + AMP + diphosphate + H(+)</text>
        <dbReference type="Rhea" id="RHEA:11372"/>
        <dbReference type="ChEBI" id="CHEBI:15378"/>
        <dbReference type="ChEBI" id="CHEBI:28938"/>
        <dbReference type="ChEBI" id="CHEBI:29991"/>
        <dbReference type="ChEBI" id="CHEBI:30616"/>
        <dbReference type="ChEBI" id="CHEBI:33019"/>
        <dbReference type="ChEBI" id="CHEBI:58048"/>
        <dbReference type="ChEBI" id="CHEBI:456215"/>
        <dbReference type="EC" id="6.3.1.1"/>
    </reaction>
</comment>
<evidence type="ECO:0000256" key="8">
    <source>
        <dbReference type="NCBIfam" id="TIGR00669"/>
    </source>
</evidence>
<dbReference type="AlphaFoldDB" id="A0A1S1V8A0"/>
<dbReference type="GO" id="GO:0016740">
    <property type="term" value="F:transferase activity"/>
    <property type="evidence" value="ECO:0007669"/>
    <property type="project" value="UniProtKB-ARBA"/>
</dbReference>
<dbReference type="PIRSF" id="PIRSF001555">
    <property type="entry name" value="Asp_ammon_ligase"/>
    <property type="match status" value="1"/>
</dbReference>
<gene>
    <name evidence="7 10" type="primary">asnA</name>
    <name evidence="10" type="ORF">EUAN_06250</name>
</gene>
<evidence type="ECO:0000256" key="7">
    <source>
        <dbReference type="HAMAP-Rule" id="MF_00555"/>
    </source>
</evidence>
<dbReference type="GO" id="GO:0070981">
    <property type="term" value="P:L-asparagine biosynthetic process"/>
    <property type="evidence" value="ECO:0007669"/>
    <property type="project" value="UniProtKB-UniRule"/>
</dbReference>
<comment type="subcellular location">
    <subcellularLocation>
        <location evidence="7">Cytoplasm</location>
    </subcellularLocation>
</comment>
<keyword evidence="11" id="KW-1185">Reference proteome</keyword>
<evidence type="ECO:0000259" key="9">
    <source>
        <dbReference type="PROSITE" id="PS50862"/>
    </source>
</evidence>
<dbReference type="GO" id="GO:0005524">
    <property type="term" value="F:ATP binding"/>
    <property type="evidence" value="ECO:0007669"/>
    <property type="project" value="UniProtKB-UniRule"/>
</dbReference>
<feature type="domain" description="Aminoacyl-transfer RNA synthetases class-II family profile" evidence="9">
    <location>
        <begin position="26"/>
        <end position="321"/>
    </location>
</feature>
<evidence type="ECO:0000256" key="6">
    <source>
        <dbReference type="ARBA" id="ARBA00022888"/>
    </source>
</evidence>
<dbReference type="STRING" id="39480.EUAN_06250"/>
<dbReference type="GO" id="GO:0004071">
    <property type="term" value="F:aspartate-ammonia ligase activity"/>
    <property type="evidence" value="ECO:0007669"/>
    <property type="project" value="UniProtKB-UniRule"/>
</dbReference>
<keyword evidence="4 7" id="KW-0547">Nucleotide-binding</keyword>
<keyword evidence="6 7" id="KW-0061">Asparagine biosynthesis</keyword>
<evidence type="ECO:0000256" key="1">
    <source>
        <dbReference type="ARBA" id="ARBA00022490"/>
    </source>
</evidence>
<dbReference type="UniPathway" id="UPA00134">
    <property type="reaction ID" value="UER00194"/>
</dbReference>
<dbReference type="GO" id="GO:0140096">
    <property type="term" value="F:catalytic activity, acting on a protein"/>
    <property type="evidence" value="ECO:0007669"/>
    <property type="project" value="UniProtKB-ARBA"/>
</dbReference>
<dbReference type="RefSeq" id="WP_071061594.1">
    <property type="nucleotide sequence ID" value="NZ_MKIE01000002.1"/>
</dbReference>
<dbReference type="InterPro" id="IPR004618">
    <property type="entry name" value="AsnA"/>
</dbReference>
<dbReference type="InterPro" id="IPR006195">
    <property type="entry name" value="aa-tRNA-synth_II"/>
</dbReference>
<dbReference type="OrthoDB" id="9766088at2"/>
<dbReference type="SUPFAM" id="SSF55681">
    <property type="entry name" value="Class II aaRS and biotin synthetases"/>
    <property type="match status" value="1"/>
</dbReference>
<name>A0A1S1V8A0_9FIRM</name>
<dbReference type="Pfam" id="PF03590">
    <property type="entry name" value="AsnA"/>
    <property type="match status" value="1"/>
</dbReference>
<reference evidence="10 11" key="1">
    <citation type="submission" date="2016-09" db="EMBL/GenBank/DDBJ databases">
        <title>Genome sequence of Eubacterium angustum.</title>
        <authorList>
            <person name="Poehlein A."/>
            <person name="Daniel R."/>
        </authorList>
    </citation>
    <scope>NUCLEOTIDE SEQUENCE [LARGE SCALE GENOMIC DNA]</scope>
    <source>
        <strain evidence="10 11">DSM 1989</strain>
    </source>
</reference>
<dbReference type="EC" id="6.3.1.1" evidence="7 8"/>
<dbReference type="InterPro" id="IPR045864">
    <property type="entry name" value="aa-tRNA-synth_II/BPL/LPL"/>
</dbReference>
<dbReference type="Gene3D" id="3.30.930.10">
    <property type="entry name" value="Bira Bifunctional Protein, Domain 2"/>
    <property type="match status" value="1"/>
</dbReference>
<dbReference type="PANTHER" id="PTHR30073:SF5">
    <property type="entry name" value="ASPARTATE--AMMONIA LIGASE"/>
    <property type="match status" value="1"/>
</dbReference>
<comment type="pathway">
    <text evidence="7">Amino-acid biosynthesis; L-asparagine biosynthesis; L-asparagine from L-aspartate (ammonia route): step 1/1.</text>
</comment>
<dbReference type="EMBL" id="MKIE01000002">
    <property type="protein sequence ID" value="OHW62841.1"/>
    <property type="molecule type" value="Genomic_DNA"/>
</dbReference>
<evidence type="ECO:0000256" key="5">
    <source>
        <dbReference type="ARBA" id="ARBA00022840"/>
    </source>
</evidence>
<evidence type="ECO:0000313" key="11">
    <source>
        <dbReference type="Proteomes" id="UP000180254"/>
    </source>
</evidence>
<keyword evidence="2 7" id="KW-0436">Ligase</keyword>
<protein>
    <recommendedName>
        <fullName evidence="7 8">Aspartate--ammonia ligase</fullName>
        <ecNumber evidence="7 8">6.3.1.1</ecNumber>
    </recommendedName>
    <alternativeName>
        <fullName evidence="7">Asparagine synthetase A</fullName>
    </alternativeName>
</protein>
<dbReference type="Proteomes" id="UP000180254">
    <property type="component" value="Unassembled WGS sequence"/>
</dbReference>
<keyword evidence="3 7" id="KW-0028">Amino-acid biosynthesis</keyword>
<dbReference type="HAMAP" id="MF_00555">
    <property type="entry name" value="AsnA"/>
    <property type="match status" value="1"/>
</dbReference>
<dbReference type="PANTHER" id="PTHR30073">
    <property type="entry name" value="ASPARTATE--AMMONIA LIGASE"/>
    <property type="match status" value="1"/>
</dbReference>
<evidence type="ECO:0000256" key="3">
    <source>
        <dbReference type="ARBA" id="ARBA00022605"/>
    </source>
</evidence>
<evidence type="ECO:0000256" key="4">
    <source>
        <dbReference type="ARBA" id="ARBA00022741"/>
    </source>
</evidence>
<sequence length="336" mass="38748">MSKFTIPENYKSRLDVIETEVAIKNIKDYFERELAVALKLTRVSAPLFVRTNSGLNDNLNGVEKPVSFKLKNDNDAQIEIVHSLAKWKRLALEKYGFKAPNGIYTDMNAIRADEEFDNTHSIYVDQWDWEKVITAEDRTLDYLKSIVEDIYEVFLKTEDFIYSIYSEYDKFLPKEIFFITSQELEDRYPSLTPDERENELAKEKGAIFIMQIGKTLLSGEKHDGRAPDYDDWELNGDLILWNPVLGRALELSSMGIRVDSESLKRQLALSGCEDRLELEYHRLLSEDKLPLTIGGGIGQSRICMFFLQKAHIGEVQASVWPKEMIEVCESSNIHLL</sequence>
<evidence type="ECO:0000256" key="2">
    <source>
        <dbReference type="ARBA" id="ARBA00022598"/>
    </source>
</evidence>
<organism evidence="10 11">
    <name type="scientific">Andreesenia angusta</name>
    <dbReference type="NCBI Taxonomy" id="39480"/>
    <lineage>
        <taxon>Bacteria</taxon>
        <taxon>Bacillati</taxon>
        <taxon>Bacillota</taxon>
        <taxon>Tissierellia</taxon>
        <taxon>Tissierellales</taxon>
        <taxon>Gottschalkiaceae</taxon>
        <taxon>Andreesenia</taxon>
    </lineage>
</organism>